<name>A0A845R1D2_9CLOT</name>
<organism evidence="2 3">
    <name type="scientific">Senegalia massiliensis</name>
    <dbReference type="NCBI Taxonomy" id="1720316"/>
    <lineage>
        <taxon>Bacteria</taxon>
        <taxon>Bacillati</taxon>
        <taxon>Bacillota</taxon>
        <taxon>Clostridia</taxon>
        <taxon>Eubacteriales</taxon>
        <taxon>Clostridiaceae</taxon>
        <taxon>Senegalia</taxon>
    </lineage>
</organism>
<feature type="region of interest" description="Disordered" evidence="1">
    <location>
        <begin position="51"/>
        <end position="79"/>
    </location>
</feature>
<keyword evidence="3" id="KW-1185">Reference proteome</keyword>
<dbReference type="InterPro" id="IPR009057">
    <property type="entry name" value="Homeodomain-like_sf"/>
</dbReference>
<gene>
    <name evidence="2" type="ORF">D3Z33_14535</name>
</gene>
<evidence type="ECO:0000313" key="2">
    <source>
        <dbReference type="EMBL" id="NBI08074.1"/>
    </source>
</evidence>
<dbReference type="Proteomes" id="UP000467132">
    <property type="component" value="Unassembled WGS sequence"/>
</dbReference>
<reference evidence="2 3" key="1">
    <citation type="submission" date="2018-08" db="EMBL/GenBank/DDBJ databases">
        <title>Murine metabolic-syndrome-specific gut microbial biobank.</title>
        <authorList>
            <person name="Liu C."/>
        </authorList>
    </citation>
    <scope>NUCLEOTIDE SEQUENCE [LARGE SCALE GENOMIC DNA]</scope>
    <source>
        <strain evidence="2 3">583</strain>
    </source>
</reference>
<feature type="compositionally biased region" description="Basic residues" evidence="1">
    <location>
        <begin position="51"/>
        <end position="60"/>
    </location>
</feature>
<accession>A0A845R1D2</accession>
<comment type="caution">
    <text evidence="2">The sequence shown here is derived from an EMBL/GenBank/DDBJ whole genome shotgun (WGS) entry which is preliminary data.</text>
</comment>
<dbReference type="RefSeq" id="WP_160198536.1">
    <property type="nucleotide sequence ID" value="NZ_QXXA01000019.1"/>
</dbReference>
<protein>
    <submittedName>
        <fullName evidence="2">Uncharacterized protein</fullName>
    </submittedName>
</protein>
<dbReference type="EMBL" id="QXXA01000019">
    <property type="protein sequence ID" value="NBI08074.1"/>
    <property type="molecule type" value="Genomic_DNA"/>
</dbReference>
<evidence type="ECO:0000313" key="3">
    <source>
        <dbReference type="Proteomes" id="UP000467132"/>
    </source>
</evidence>
<sequence length="242" mass="28044">MARVRSPDTKDMAKEDYIKGMKYKDLADKYDVSLNTIKSWVKRYGWAKEKKQKGAHKSKKGAPLNNKNAAGHGAPVKNKNAEKHGFFSKYLPGETLDLIQEIKVKNPLDILWENIQIQYAAIIRSQRIMYVQDKEEMIKELKKSKYEIATIDDESEQLPIEEEYEFQFSWDRQATFLKAQSRAMGELRSMIKRYEEMLKTDLATEEQKARIEKLKADTNKITGASTDIEDLSEVYGDIYGNN</sequence>
<dbReference type="AlphaFoldDB" id="A0A845R1D2"/>
<dbReference type="OrthoDB" id="9768556at2"/>
<dbReference type="Gene3D" id="1.10.10.60">
    <property type="entry name" value="Homeodomain-like"/>
    <property type="match status" value="1"/>
</dbReference>
<dbReference type="NCBIfam" id="NF040601">
    <property type="entry name" value="TerS_not_xtmA"/>
    <property type="match status" value="1"/>
</dbReference>
<dbReference type="SUPFAM" id="SSF46689">
    <property type="entry name" value="Homeodomain-like"/>
    <property type="match status" value="1"/>
</dbReference>
<evidence type="ECO:0000256" key="1">
    <source>
        <dbReference type="SAM" id="MobiDB-lite"/>
    </source>
</evidence>
<proteinExistence type="predicted"/>